<evidence type="ECO:0008006" key="5">
    <source>
        <dbReference type="Google" id="ProtNLM"/>
    </source>
</evidence>
<evidence type="ECO:0000313" key="3">
    <source>
        <dbReference type="EMBL" id="ODM10388.1"/>
    </source>
</evidence>
<sequence length="454" mass="51201">MMVRKVGFICFGEVNTPYERLKAKHDQALKVLENPGVELVDAGIVLDDAGYETADKAIRILESSRFCCLIVCVAGWIPSHAVIHVTDRFRHVPMLLWGLCGWMENGHIVTTADQAGTTALRPVFEEMGYRYSYVYSTMDQGHPEDKIDAFIRSAYSLQRLRTARIGTMGYRDMLLYGTQCEGTSLRSVLGIETEPFEMLEMIQNSENIRQADIDKWKSYIDQNWCIRNKTPQAEETVERGVRYALAIGKKVEERGYDAVTLLDVDGMKKLLGFPPAMVFMLLNRIYGVQVIPENDILGSATQLMMHFATEETVPYLEYYEFFKDYLLAGVPDFIPESAVDGPVSMLPAAFGLLNSSLLNVSEVKPGYVTCSRLLYRKGRYAMHFYTGNAKKPCAWEECGWDAPAPQLPSLAIYPDSCTIEEFAQKVGGQHTIVSYGNHTDMIRTMCRLADIDIL</sequence>
<dbReference type="EMBL" id="MCGI01000004">
    <property type="protein sequence ID" value="ODM10388.1"/>
    <property type="molecule type" value="Genomic_DNA"/>
</dbReference>
<name>A0A1E3ANW6_9FIRM</name>
<reference evidence="3 4" key="1">
    <citation type="submission" date="2016-07" db="EMBL/GenBank/DDBJ databases">
        <title>Characterization of isolates of Eisenbergiella tayi derived from blood cultures, using whole genome sequencing.</title>
        <authorList>
            <person name="Burdz T."/>
            <person name="Wiebe D."/>
            <person name="Huynh C."/>
            <person name="Bernard K."/>
        </authorList>
    </citation>
    <scope>NUCLEOTIDE SEQUENCE [LARGE SCALE GENOMIC DNA]</scope>
    <source>
        <strain evidence="3 4">NML 120489</strain>
    </source>
</reference>
<evidence type="ECO:0000256" key="1">
    <source>
        <dbReference type="ARBA" id="ARBA00023235"/>
    </source>
</evidence>
<evidence type="ECO:0000256" key="2">
    <source>
        <dbReference type="ARBA" id="ARBA00023277"/>
    </source>
</evidence>
<dbReference type="AlphaFoldDB" id="A0A1E3ANW6"/>
<accession>A0A1E3ANW6</accession>
<proteinExistence type="predicted"/>
<evidence type="ECO:0000313" key="4">
    <source>
        <dbReference type="Proteomes" id="UP000095003"/>
    </source>
</evidence>
<keyword evidence="1" id="KW-0413">Isomerase</keyword>
<organism evidence="3 4">
    <name type="scientific">Eisenbergiella tayi</name>
    <dbReference type="NCBI Taxonomy" id="1432052"/>
    <lineage>
        <taxon>Bacteria</taxon>
        <taxon>Bacillati</taxon>
        <taxon>Bacillota</taxon>
        <taxon>Clostridia</taxon>
        <taxon>Lachnospirales</taxon>
        <taxon>Lachnospiraceae</taxon>
        <taxon>Eisenbergiella</taxon>
    </lineage>
</organism>
<dbReference type="Proteomes" id="UP000095003">
    <property type="component" value="Unassembled WGS sequence"/>
</dbReference>
<dbReference type="GO" id="GO:0005737">
    <property type="term" value="C:cytoplasm"/>
    <property type="evidence" value="ECO:0007669"/>
    <property type="project" value="InterPro"/>
</dbReference>
<comment type="caution">
    <text evidence="3">The sequence shown here is derived from an EMBL/GenBank/DDBJ whole genome shotgun (WGS) entry which is preliminary data.</text>
</comment>
<dbReference type="GO" id="GO:0005996">
    <property type="term" value="P:monosaccharide metabolic process"/>
    <property type="evidence" value="ECO:0007669"/>
    <property type="project" value="InterPro"/>
</dbReference>
<dbReference type="SUPFAM" id="SSF53743">
    <property type="entry name" value="FucI/AraA N-terminal and middle domains"/>
    <property type="match status" value="1"/>
</dbReference>
<dbReference type="InterPro" id="IPR009015">
    <property type="entry name" value="Fucose_isomerase_N/cen_sf"/>
</dbReference>
<gene>
    <name evidence="3" type="ORF">BEH84_04760</name>
</gene>
<protein>
    <recommendedName>
        <fullName evidence="5">L-fucose isomerase C-terminal domain-containing protein</fullName>
    </recommendedName>
</protein>
<dbReference type="GO" id="GO:0016861">
    <property type="term" value="F:intramolecular oxidoreductase activity, interconverting aldoses and ketoses"/>
    <property type="evidence" value="ECO:0007669"/>
    <property type="project" value="InterPro"/>
</dbReference>
<keyword evidence="2" id="KW-0119">Carbohydrate metabolism</keyword>